<name>A0AAV0WVQ4_9HEMI</name>
<dbReference type="Pfam" id="PF21788">
    <property type="entry name" value="TNP-like_GBD"/>
    <property type="match status" value="1"/>
</dbReference>
<feature type="domain" description="Transposable element P transposase-like GTP-binding insertion" evidence="1">
    <location>
        <begin position="11"/>
        <end position="82"/>
    </location>
</feature>
<dbReference type="Pfam" id="PF21789">
    <property type="entry name" value="TNP-like_RNaseH_C"/>
    <property type="match status" value="1"/>
</dbReference>
<gene>
    <name evidence="3" type="ORF">MEUPH1_LOCUS15280</name>
</gene>
<evidence type="ECO:0000259" key="2">
    <source>
        <dbReference type="Pfam" id="PF21789"/>
    </source>
</evidence>
<dbReference type="Proteomes" id="UP001160148">
    <property type="component" value="Unassembled WGS sequence"/>
</dbReference>
<dbReference type="InterPro" id="IPR048366">
    <property type="entry name" value="TNP-like_GBD"/>
</dbReference>
<dbReference type="PANTHER" id="PTHR47577:SF2">
    <property type="entry name" value="THAP DOMAIN CONTAINING 9"/>
    <property type="match status" value="1"/>
</dbReference>
<evidence type="ECO:0000313" key="3">
    <source>
        <dbReference type="EMBL" id="CAI6359918.1"/>
    </source>
</evidence>
<dbReference type="AlphaFoldDB" id="A0AAV0WVQ4"/>
<dbReference type="EMBL" id="CARXXK010000002">
    <property type="protein sequence ID" value="CAI6359918.1"/>
    <property type="molecule type" value="Genomic_DNA"/>
</dbReference>
<evidence type="ECO:0000313" key="4">
    <source>
        <dbReference type="Proteomes" id="UP001160148"/>
    </source>
</evidence>
<accession>A0AAV0WVQ4</accession>
<reference evidence="3 4" key="1">
    <citation type="submission" date="2023-01" db="EMBL/GenBank/DDBJ databases">
        <authorList>
            <person name="Whitehead M."/>
        </authorList>
    </citation>
    <scope>NUCLEOTIDE SEQUENCE [LARGE SCALE GENOMIC DNA]</scope>
</reference>
<sequence>MKHVAFELFPNLLKLTLFQKKYKKMRVSIAAQTMSQRVAATLRLMTEYAQDGKLSNAHGTAEFLLFMNMVFDSVNGSTVLSNAGKPLRSAVKDKSHHVSFWSDAIKVLTSMKFVDKVNGKQRTPPCIKNWILTLSGFTYLWNKLKNVHKFQFLILRNINQDSIECFFGSIRSHGVRNTNPTALQFVSSFKTLLINNFSSVKNIGDCEIDDCTVLDNLKSFLEGPVTNVNADDLFNIPISLDIPSSVSVLKSKFNSFTFGYVEGYIARSILKSISGCKCCKNDIIKKNIRELFN</sequence>
<protein>
    <recommendedName>
        <fullName evidence="5">Transposable element P transposase</fullName>
    </recommendedName>
</protein>
<organism evidence="3 4">
    <name type="scientific">Macrosiphum euphorbiae</name>
    <name type="common">potato aphid</name>
    <dbReference type="NCBI Taxonomy" id="13131"/>
    <lineage>
        <taxon>Eukaryota</taxon>
        <taxon>Metazoa</taxon>
        <taxon>Ecdysozoa</taxon>
        <taxon>Arthropoda</taxon>
        <taxon>Hexapoda</taxon>
        <taxon>Insecta</taxon>
        <taxon>Pterygota</taxon>
        <taxon>Neoptera</taxon>
        <taxon>Paraneoptera</taxon>
        <taxon>Hemiptera</taxon>
        <taxon>Sternorrhyncha</taxon>
        <taxon>Aphidomorpha</taxon>
        <taxon>Aphidoidea</taxon>
        <taxon>Aphididae</taxon>
        <taxon>Macrosiphini</taxon>
        <taxon>Macrosiphum</taxon>
    </lineage>
</organism>
<keyword evidence="4" id="KW-1185">Reference proteome</keyword>
<evidence type="ECO:0008006" key="5">
    <source>
        <dbReference type="Google" id="ProtNLM"/>
    </source>
</evidence>
<proteinExistence type="predicted"/>
<feature type="domain" description="Transposable element P transposase-like RNase H C-terminal" evidence="2">
    <location>
        <begin position="158"/>
        <end position="190"/>
    </location>
</feature>
<dbReference type="InterPro" id="IPR048367">
    <property type="entry name" value="TNP-like_RNaseH_C"/>
</dbReference>
<comment type="caution">
    <text evidence="3">The sequence shown here is derived from an EMBL/GenBank/DDBJ whole genome shotgun (WGS) entry which is preliminary data.</text>
</comment>
<dbReference type="PANTHER" id="PTHR47577">
    <property type="entry name" value="THAP DOMAIN-CONTAINING PROTEIN 6"/>
    <property type="match status" value="1"/>
</dbReference>
<evidence type="ECO:0000259" key="1">
    <source>
        <dbReference type="Pfam" id="PF21788"/>
    </source>
</evidence>